<protein>
    <recommendedName>
        <fullName evidence="2">GerMN domain-containing protein</fullName>
    </recommendedName>
</protein>
<dbReference type="SUPFAM" id="SSF63829">
    <property type="entry name" value="Calcium-dependent phosphotriesterase"/>
    <property type="match status" value="1"/>
</dbReference>
<gene>
    <name evidence="3" type="ORF">HD601_003063</name>
</gene>
<dbReference type="Pfam" id="PF25976">
    <property type="entry name" value="LpqB_N"/>
    <property type="match status" value="1"/>
</dbReference>
<reference evidence="3 4" key="1">
    <citation type="submission" date="2020-08" db="EMBL/GenBank/DDBJ databases">
        <title>Sequencing the genomes of 1000 actinobacteria strains.</title>
        <authorList>
            <person name="Klenk H.-P."/>
        </authorList>
    </citation>
    <scope>NUCLEOTIDE SEQUENCE [LARGE SCALE GENOMIC DNA]</scope>
    <source>
        <strain evidence="3 4">DSM 102122</strain>
    </source>
</reference>
<organism evidence="3 4">
    <name type="scientific">Jiangella mangrovi</name>
    <dbReference type="NCBI Taxonomy" id="1524084"/>
    <lineage>
        <taxon>Bacteria</taxon>
        <taxon>Bacillati</taxon>
        <taxon>Actinomycetota</taxon>
        <taxon>Actinomycetes</taxon>
        <taxon>Jiangellales</taxon>
        <taxon>Jiangellaceae</taxon>
        <taxon>Jiangella</taxon>
    </lineage>
</organism>
<dbReference type="RefSeq" id="WP_184823193.1">
    <property type="nucleotide sequence ID" value="NZ_JACHMM010000001.1"/>
</dbReference>
<evidence type="ECO:0000313" key="3">
    <source>
        <dbReference type="EMBL" id="MBB5788488.1"/>
    </source>
</evidence>
<feature type="signal peptide" evidence="1">
    <location>
        <begin position="1"/>
        <end position="18"/>
    </location>
</feature>
<keyword evidence="4" id="KW-1185">Reference proteome</keyword>
<accession>A0A7W9LLR4</accession>
<dbReference type="PROSITE" id="PS51257">
    <property type="entry name" value="PROKAR_LIPOPROTEIN"/>
    <property type="match status" value="1"/>
</dbReference>
<comment type="caution">
    <text evidence="3">The sequence shown here is derived from an EMBL/GenBank/DDBJ whole genome shotgun (WGS) entry which is preliminary data.</text>
</comment>
<dbReference type="InterPro" id="IPR018910">
    <property type="entry name" value="LpqB_C"/>
</dbReference>
<keyword evidence="1" id="KW-0732">Signal</keyword>
<evidence type="ECO:0000313" key="4">
    <source>
        <dbReference type="Proteomes" id="UP000542813"/>
    </source>
</evidence>
<dbReference type="EMBL" id="JACHMM010000001">
    <property type="protein sequence ID" value="MBB5788488.1"/>
    <property type="molecule type" value="Genomic_DNA"/>
</dbReference>
<evidence type="ECO:0000256" key="1">
    <source>
        <dbReference type="SAM" id="SignalP"/>
    </source>
</evidence>
<feature type="chain" id="PRO_5039368241" description="GerMN domain-containing protein" evidence="1">
    <location>
        <begin position="19"/>
        <end position="588"/>
    </location>
</feature>
<dbReference type="InterPro" id="IPR019606">
    <property type="entry name" value="GerMN"/>
</dbReference>
<dbReference type="SMART" id="SM00909">
    <property type="entry name" value="Germane"/>
    <property type="match status" value="1"/>
</dbReference>
<dbReference type="Pfam" id="PF10646">
    <property type="entry name" value="Germane"/>
    <property type="match status" value="1"/>
</dbReference>
<dbReference type="Pfam" id="PF10647">
    <property type="entry name" value="Gmad1"/>
    <property type="match status" value="1"/>
</dbReference>
<feature type="domain" description="GerMN" evidence="2">
    <location>
        <begin position="207"/>
        <end position="298"/>
    </location>
</feature>
<proteinExistence type="predicted"/>
<sequence>MRSRAALAAALLAAAAVAAGCAEIPTSGPINDEGAVEPLEEQRRFIEVSEAPPEPGMTPVQIVDGFIDAMASYQPGYETAREFLTEEAARQWDPSAGVTVFYENRPDADLVGADVVHVTMTVRGEVAGDGSFRELPDDADRERSSDLQLVQEDGEWRIANPDPGILIDDFSFDREYQPRNVFFFDPRFEVLVPDVVYLPRTANDATATLLARKVLAGPTDWLAPAVVTAFPEDAELGIDSVPVRNGVATVDLSAQVALAGPEERERMAAQLIWTLGALPEVEAVEVQVTSGAPLAQDEPLTPRDPQLNGYDPAVLKSDTPLFAVGDAGVVRVADGELTPVAGPLGDLPGIREVAVNLGGHRAVVITGDGGTGTQVQAASFGEEEQLETLFQGVDLASLSWDRTGLVWAVDHGVQGPGLVVTQPDGQPLEVELDQELAGGDITRLAVSPDGARVALVADEVAQVANVIRDPDAGTVSIVQPRRIGPASARATDVAWSSSSPSWSAADAVVVLAESQAAGAETPTAQPYLATLSGQEIVPRGLRVEDGVRVAGSPGLPVVLESGDGELHLQRSSNTWIDLGPARSPAYPG</sequence>
<evidence type="ECO:0000259" key="2">
    <source>
        <dbReference type="SMART" id="SM00909"/>
    </source>
</evidence>
<dbReference type="InterPro" id="IPR059026">
    <property type="entry name" value="LpqB_N"/>
</dbReference>
<dbReference type="AlphaFoldDB" id="A0A7W9LLR4"/>
<name>A0A7W9LLR4_9ACTN</name>
<dbReference type="Proteomes" id="UP000542813">
    <property type="component" value="Unassembled WGS sequence"/>
</dbReference>